<organism evidence="1 2">
    <name type="scientific">Alteromonas macleodii (strain English Channel 673)</name>
    <dbReference type="NCBI Taxonomy" id="1004788"/>
    <lineage>
        <taxon>Bacteria</taxon>
        <taxon>Pseudomonadati</taxon>
        <taxon>Pseudomonadota</taxon>
        <taxon>Gammaproteobacteria</taxon>
        <taxon>Alteromonadales</taxon>
        <taxon>Alteromonadaceae</taxon>
        <taxon>Alteromonas/Salinimonas group</taxon>
        <taxon>Alteromonas</taxon>
    </lineage>
</organism>
<evidence type="ECO:0000313" key="1">
    <source>
        <dbReference type="EMBL" id="AFT73199.1"/>
    </source>
</evidence>
<dbReference type="RefSeq" id="WP_014975575.1">
    <property type="nucleotide sequence ID" value="NC_018678.1"/>
</dbReference>
<reference evidence="2" key="1">
    <citation type="journal article" date="2012" name="Sci. Rep.">
        <title>Genomes of surface isolates of Alteromonas macleodii: the life of a widespread marine opportunistic copiotroph.</title>
        <authorList>
            <person name="Lopez-Perez M."/>
            <person name="Gonzaga A."/>
            <person name="Martin-Cuadrado A.B."/>
            <person name="Onyshchenko O."/>
            <person name="Ghavidel A."/>
            <person name="Ghai R."/>
            <person name="Rodriguez-Valera F."/>
        </authorList>
    </citation>
    <scope>NUCLEOTIDE SEQUENCE [LARGE SCALE GENOMIC DNA]</scope>
    <source>
        <strain evidence="2">English Channel 673</strain>
    </source>
</reference>
<dbReference type="EMBL" id="CP003844">
    <property type="protein sequence ID" value="AFT73199.1"/>
    <property type="molecule type" value="Genomic_DNA"/>
</dbReference>
<evidence type="ECO:0000313" key="2">
    <source>
        <dbReference type="Proteomes" id="UP000006296"/>
    </source>
</evidence>
<sequence>MSKLASKDLTSTLAAQQSKKIEGMLTNMSHPLSVPICTKYELQKFKRGVTSVIDLETISDALDRNLPMNLPSLLLRRFWLDNETRLNDWDRQLMQNQICNSFYDVLDFIDSERPYTEVLHQSTSLDIAQALVSITTQQSAEQTLYSIQQWFGCELDILHECEPNIINQLRFARHFTIRNGERRFHISAYKKNYVVYGGWHLQKGNKPSFELIELLNSSIGYENLYLHKLQGPSKLKKAAALLKHFRRMVLKAGGNELLLTDRPEMIDFGNRIYVRDVIESRTHI</sequence>
<accession>A0AB32ZUI9</accession>
<evidence type="ECO:0008006" key="3">
    <source>
        <dbReference type="Google" id="ProtNLM"/>
    </source>
</evidence>
<dbReference type="Proteomes" id="UP000006296">
    <property type="component" value="Chromosome"/>
</dbReference>
<protein>
    <recommendedName>
        <fullName evidence="3">DUF4263 domain-containing protein</fullName>
    </recommendedName>
</protein>
<proteinExistence type="predicted"/>
<dbReference type="KEGG" id="amg:AMEC673_02490"/>
<dbReference type="AlphaFoldDB" id="A0AB32ZUI9"/>
<name>A0AB32ZUI9_ALTME</name>
<gene>
    <name evidence="1" type="ordered locus">AMEC673_02490</name>
</gene>